<dbReference type="Gene3D" id="1.10.620.20">
    <property type="entry name" value="Ribonucleotide Reductase, subunit A"/>
    <property type="match status" value="1"/>
</dbReference>
<keyword evidence="7" id="KW-0408">Iron</keyword>
<evidence type="ECO:0000256" key="8">
    <source>
        <dbReference type="ARBA" id="ARBA00023098"/>
    </source>
</evidence>
<evidence type="ECO:0000256" key="9">
    <source>
        <dbReference type="ARBA" id="ARBA00023160"/>
    </source>
</evidence>
<dbReference type="RefSeq" id="WP_148579889.1">
    <property type="nucleotide sequence ID" value="NZ_JAVEUW010000076.1"/>
</dbReference>
<evidence type="ECO:0000256" key="3">
    <source>
        <dbReference type="ARBA" id="ARBA00022516"/>
    </source>
</evidence>
<dbReference type="GO" id="GO:0006633">
    <property type="term" value="P:fatty acid biosynthetic process"/>
    <property type="evidence" value="ECO:0007669"/>
    <property type="project" value="UniProtKB-KW"/>
</dbReference>
<keyword evidence="4" id="KW-0479">Metal-binding</keyword>
<dbReference type="EMBL" id="SDKK01000013">
    <property type="protein sequence ID" value="TYC55322.1"/>
    <property type="molecule type" value="Genomic_DNA"/>
</dbReference>
<keyword evidence="5" id="KW-0276">Fatty acid metabolism</keyword>
<evidence type="ECO:0000256" key="4">
    <source>
        <dbReference type="ARBA" id="ARBA00022723"/>
    </source>
</evidence>
<dbReference type="InterPro" id="IPR009078">
    <property type="entry name" value="Ferritin-like_SF"/>
</dbReference>
<dbReference type="OrthoDB" id="9204497at2"/>
<evidence type="ECO:0000313" key="11">
    <source>
        <dbReference type="Proteomes" id="UP000389128"/>
    </source>
</evidence>
<evidence type="ECO:0000256" key="1">
    <source>
        <dbReference type="ARBA" id="ARBA00001954"/>
    </source>
</evidence>
<dbReference type="InterPro" id="IPR005067">
    <property type="entry name" value="Fatty_acid_desaturase-2"/>
</dbReference>
<protein>
    <recommendedName>
        <fullName evidence="12">Ferritin-like domain-containing protein</fullName>
    </recommendedName>
</protein>
<evidence type="ECO:0008006" key="12">
    <source>
        <dbReference type="Google" id="ProtNLM"/>
    </source>
</evidence>
<keyword evidence="9" id="KW-0275">Fatty acid biosynthesis</keyword>
<evidence type="ECO:0000256" key="6">
    <source>
        <dbReference type="ARBA" id="ARBA00023002"/>
    </source>
</evidence>
<proteinExistence type="inferred from homology"/>
<dbReference type="GO" id="GO:0045300">
    <property type="term" value="F:stearoyl-[ACP] desaturase activity"/>
    <property type="evidence" value="ECO:0007669"/>
    <property type="project" value="InterPro"/>
</dbReference>
<evidence type="ECO:0000256" key="5">
    <source>
        <dbReference type="ARBA" id="ARBA00022832"/>
    </source>
</evidence>
<accession>A0A6C2CPD5</accession>
<evidence type="ECO:0000256" key="2">
    <source>
        <dbReference type="ARBA" id="ARBA00008749"/>
    </source>
</evidence>
<evidence type="ECO:0000256" key="7">
    <source>
        <dbReference type="ARBA" id="ARBA00023004"/>
    </source>
</evidence>
<gene>
    <name evidence="10" type="ORF">ETQ85_15030</name>
</gene>
<comment type="caution">
    <text evidence="10">The sequence shown here is derived from an EMBL/GenBank/DDBJ whole genome shotgun (WGS) entry which is preliminary data.</text>
</comment>
<organism evidence="10 11">
    <name type="scientific">Zoogloea oleivorans</name>
    <dbReference type="NCBI Taxonomy" id="1552750"/>
    <lineage>
        <taxon>Bacteria</taxon>
        <taxon>Pseudomonadati</taxon>
        <taxon>Pseudomonadota</taxon>
        <taxon>Betaproteobacteria</taxon>
        <taxon>Rhodocyclales</taxon>
        <taxon>Zoogloeaceae</taxon>
        <taxon>Zoogloea</taxon>
    </lineage>
</organism>
<name>A0A6C2CPD5_9RHOO</name>
<dbReference type="InterPro" id="IPR012348">
    <property type="entry name" value="RNR-like"/>
</dbReference>
<keyword evidence="3" id="KW-0444">Lipid biosynthesis</keyword>
<dbReference type="Proteomes" id="UP000389128">
    <property type="component" value="Unassembled WGS sequence"/>
</dbReference>
<dbReference type="GO" id="GO:0046872">
    <property type="term" value="F:metal ion binding"/>
    <property type="evidence" value="ECO:0007669"/>
    <property type="project" value="UniProtKB-KW"/>
</dbReference>
<sequence>MSGLETVVKFSYLSDENRWDANRYNFDWLPELDEHDREIIRLLDCLRDGEFSGQASAAQFHDLMIQAKAAGYTDDLVADWSPLFSYMNVIVYEEMRHGLAIGLIHQYVTQGNTSFIADMNVREFGKRYIWCYEERRYWDLYSYILSHLFSEVINTELYRDVVTRIHHPGLKEVLANVRNDEARHIAAWTALVKDLLNADPEHKVRALASLQCGLTHHNAMVHETYFEGLNKMLPLFISEPKNKLGPIKRISKQKYRILLELFGEDNPYSESDVQQIHLQYLGKAAGHTRARYSETSPGNIEFVS</sequence>
<dbReference type="AlphaFoldDB" id="A0A6C2CPD5"/>
<evidence type="ECO:0000313" key="10">
    <source>
        <dbReference type="EMBL" id="TYC55322.1"/>
    </source>
</evidence>
<keyword evidence="8" id="KW-0443">Lipid metabolism</keyword>
<comment type="cofactor">
    <cofactor evidence="1">
        <name>Fe(2+)</name>
        <dbReference type="ChEBI" id="CHEBI:29033"/>
    </cofactor>
</comment>
<keyword evidence="11" id="KW-1185">Reference proteome</keyword>
<dbReference type="SUPFAM" id="SSF47240">
    <property type="entry name" value="Ferritin-like"/>
    <property type="match status" value="1"/>
</dbReference>
<comment type="similarity">
    <text evidence="2">Belongs to the fatty acid desaturase type 2 family.</text>
</comment>
<reference evidence="10 11" key="1">
    <citation type="submission" date="2019-01" db="EMBL/GenBank/DDBJ databases">
        <title>Zoogloea oleivorans genome sequencing and assembly.</title>
        <authorList>
            <person name="Tancsics A."/>
            <person name="Farkas M."/>
            <person name="Kriszt B."/>
            <person name="Maroti G."/>
            <person name="Horvath B."/>
        </authorList>
    </citation>
    <scope>NUCLEOTIDE SEQUENCE [LARGE SCALE GENOMIC DNA]</scope>
    <source>
        <strain evidence="10 11">Buc</strain>
    </source>
</reference>
<keyword evidence="6" id="KW-0560">Oxidoreductase</keyword>
<dbReference type="Pfam" id="PF03405">
    <property type="entry name" value="FA_desaturase_2"/>
    <property type="match status" value="1"/>
</dbReference>